<protein>
    <submittedName>
        <fullName evidence="2">Uncharacterized protein</fullName>
    </submittedName>
</protein>
<evidence type="ECO:0000256" key="1">
    <source>
        <dbReference type="SAM" id="MobiDB-lite"/>
    </source>
</evidence>
<evidence type="ECO:0000313" key="2">
    <source>
        <dbReference type="EMBL" id="GFC88339.1"/>
    </source>
</evidence>
<name>A0A699RLL8_TANCI</name>
<gene>
    <name evidence="2" type="ORF">Tci_860309</name>
</gene>
<organism evidence="2">
    <name type="scientific">Tanacetum cinerariifolium</name>
    <name type="common">Dalmatian daisy</name>
    <name type="synonym">Chrysanthemum cinerariifolium</name>
    <dbReference type="NCBI Taxonomy" id="118510"/>
    <lineage>
        <taxon>Eukaryota</taxon>
        <taxon>Viridiplantae</taxon>
        <taxon>Streptophyta</taxon>
        <taxon>Embryophyta</taxon>
        <taxon>Tracheophyta</taxon>
        <taxon>Spermatophyta</taxon>
        <taxon>Magnoliopsida</taxon>
        <taxon>eudicotyledons</taxon>
        <taxon>Gunneridae</taxon>
        <taxon>Pentapetalae</taxon>
        <taxon>asterids</taxon>
        <taxon>campanulids</taxon>
        <taxon>Asterales</taxon>
        <taxon>Asteraceae</taxon>
        <taxon>Asteroideae</taxon>
        <taxon>Anthemideae</taxon>
        <taxon>Anthemidinae</taxon>
        <taxon>Tanacetum</taxon>
    </lineage>
</organism>
<proteinExistence type="predicted"/>
<sequence length="111" mass="11304">SEKESKKVVLGATTGSNDEDQAGPDPGAQAEGQTGIDADTLDEGQAGSNTDEMSKGQAGPDPGNAGDEEQSILSPVVHAGSDTKHMDLDVADVSPQPSMEQLDKGFTATAY</sequence>
<feature type="non-terminal residue" evidence="2">
    <location>
        <position position="111"/>
    </location>
</feature>
<reference evidence="2" key="1">
    <citation type="journal article" date="2019" name="Sci. Rep.">
        <title>Draft genome of Tanacetum cinerariifolium, the natural source of mosquito coil.</title>
        <authorList>
            <person name="Yamashiro T."/>
            <person name="Shiraishi A."/>
            <person name="Satake H."/>
            <person name="Nakayama K."/>
        </authorList>
    </citation>
    <scope>NUCLEOTIDE SEQUENCE</scope>
</reference>
<comment type="caution">
    <text evidence="2">The sequence shown here is derived from an EMBL/GenBank/DDBJ whole genome shotgun (WGS) entry which is preliminary data.</text>
</comment>
<dbReference type="EMBL" id="BKCJ011115029">
    <property type="protein sequence ID" value="GFC88339.1"/>
    <property type="molecule type" value="Genomic_DNA"/>
</dbReference>
<dbReference type="AlphaFoldDB" id="A0A699RLL8"/>
<feature type="region of interest" description="Disordered" evidence="1">
    <location>
        <begin position="1"/>
        <end position="111"/>
    </location>
</feature>
<accession>A0A699RLL8</accession>
<feature type="non-terminal residue" evidence="2">
    <location>
        <position position="1"/>
    </location>
</feature>